<feature type="region of interest" description="Disordered" evidence="1">
    <location>
        <begin position="1"/>
        <end position="30"/>
    </location>
</feature>
<evidence type="ECO:0000313" key="3">
    <source>
        <dbReference type="EMBL" id="SNS20113.1"/>
    </source>
</evidence>
<keyword evidence="2" id="KW-0812">Transmembrane</keyword>
<keyword evidence="4" id="KW-1185">Reference proteome</keyword>
<dbReference type="AlphaFoldDB" id="A0A239CLA3"/>
<sequence>MAQRYGGKYSPDAGTSGNGASPAPSRPTTAQRARGAARVNLLYLAPIPLLFSAFGHGPAGMALDLAAAAVLVFSVFTLSEGLKAEAAYDARKVARRPALPRKIIAAVLTGFGLVLALMAGDGGNLGQALLYGAIAVVLHLTAFGIDPLANKNVDGVDSFQQDRVARVVDEAEEQLARMGAAIQRAGDRGLERRVEGFQATARHMCRTVEEDPRDLTAARKFLVVYLQGAAEATIKFADIYARNRDQQAKANYVALLDDLERNFSAKTETLMVSDRTALDVEIEVLRDRLQREGVRMD</sequence>
<feature type="transmembrane region" description="Helical" evidence="2">
    <location>
        <begin position="41"/>
        <end position="59"/>
    </location>
</feature>
<proteinExistence type="predicted"/>
<dbReference type="EMBL" id="FZOY01000001">
    <property type="protein sequence ID" value="SNS20113.1"/>
    <property type="molecule type" value="Genomic_DNA"/>
</dbReference>
<protein>
    <submittedName>
        <fullName evidence="3">5-bromo-4-chloroindolyl phosphate hydrolysis protein</fullName>
    </submittedName>
</protein>
<dbReference type="Pfam" id="PF10112">
    <property type="entry name" value="Halogen_Hydrol"/>
    <property type="match status" value="1"/>
</dbReference>
<keyword evidence="2" id="KW-1133">Transmembrane helix</keyword>
<evidence type="ECO:0000256" key="2">
    <source>
        <dbReference type="SAM" id="Phobius"/>
    </source>
</evidence>
<accession>A0A239CLA3</accession>
<reference evidence="3 4" key="1">
    <citation type="submission" date="2017-06" db="EMBL/GenBank/DDBJ databases">
        <authorList>
            <person name="Kim H.J."/>
            <person name="Triplett B.A."/>
        </authorList>
    </citation>
    <scope>NUCLEOTIDE SEQUENCE [LARGE SCALE GENOMIC DNA]</scope>
    <source>
        <strain evidence="3 4">DSM 29339</strain>
    </source>
</reference>
<dbReference type="Proteomes" id="UP000198426">
    <property type="component" value="Unassembled WGS sequence"/>
</dbReference>
<keyword evidence="2" id="KW-0472">Membrane</keyword>
<dbReference type="InterPro" id="IPR018770">
    <property type="entry name" value="ChloroindolylP_hydrolase"/>
</dbReference>
<evidence type="ECO:0000313" key="4">
    <source>
        <dbReference type="Proteomes" id="UP000198426"/>
    </source>
</evidence>
<feature type="transmembrane region" description="Helical" evidence="2">
    <location>
        <begin position="65"/>
        <end position="82"/>
    </location>
</feature>
<dbReference type="RefSeq" id="WP_089230791.1">
    <property type="nucleotide sequence ID" value="NZ_FZOY01000001.1"/>
</dbReference>
<name>A0A239CLA3_9RHOB</name>
<dbReference type="OrthoDB" id="7375296at2"/>
<organism evidence="3 4">
    <name type="scientific">Tropicimonas sediminicola</name>
    <dbReference type="NCBI Taxonomy" id="1031541"/>
    <lineage>
        <taxon>Bacteria</taxon>
        <taxon>Pseudomonadati</taxon>
        <taxon>Pseudomonadota</taxon>
        <taxon>Alphaproteobacteria</taxon>
        <taxon>Rhodobacterales</taxon>
        <taxon>Roseobacteraceae</taxon>
        <taxon>Tropicimonas</taxon>
    </lineage>
</organism>
<feature type="transmembrane region" description="Helical" evidence="2">
    <location>
        <begin position="125"/>
        <end position="145"/>
    </location>
</feature>
<evidence type="ECO:0000256" key="1">
    <source>
        <dbReference type="SAM" id="MobiDB-lite"/>
    </source>
</evidence>
<gene>
    <name evidence="3" type="ORF">SAMN05421757_101320</name>
</gene>
<feature type="transmembrane region" description="Helical" evidence="2">
    <location>
        <begin position="103"/>
        <end position="119"/>
    </location>
</feature>